<dbReference type="InterPro" id="IPR009056">
    <property type="entry name" value="Cyt_c-like_dom"/>
</dbReference>
<evidence type="ECO:0000313" key="6">
    <source>
        <dbReference type="EMBL" id="CCF85783.1"/>
    </source>
</evidence>
<evidence type="ECO:0000313" key="7">
    <source>
        <dbReference type="Proteomes" id="UP000004221"/>
    </source>
</evidence>
<protein>
    <submittedName>
        <fullName evidence="6">Cytochrome c class I</fullName>
    </submittedName>
</protein>
<evidence type="ECO:0000259" key="5">
    <source>
        <dbReference type="PROSITE" id="PS51007"/>
    </source>
</evidence>
<dbReference type="PANTHER" id="PTHR35008:SF9">
    <property type="entry name" value="CYTOCHROME C DOMAIN-CONTAINING PROTEIN"/>
    <property type="match status" value="1"/>
</dbReference>
<dbReference type="Pfam" id="PF13442">
    <property type="entry name" value="Cytochrome_CBB3"/>
    <property type="match status" value="1"/>
</dbReference>
<dbReference type="InterPro" id="IPR036909">
    <property type="entry name" value="Cyt_c-like_dom_sf"/>
</dbReference>
<gene>
    <name evidence="6" type="ORF">NITHO_570004</name>
</gene>
<dbReference type="AlphaFoldDB" id="I4EM70"/>
<dbReference type="GO" id="GO:0020037">
    <property type="term" value="F:heme binding"/>
    <property type="evidence" value="ECO:0007669"/>
    <property type="project" value="InterPro"/>
</dbReference>
<comment type="caution">
    <text evidence="6">The sequence shown here is derived from an EMBL/GenBank/DDBJ whole genome shotgun (WGS) entry which is preliminary data.</text>
</comment>
<dbReference type="Gene3D" id="1.10.760.10">
    <property type="entry name" value="Cytochrome c-like domain"/>
    <property type="match status" value="2"/>
</dbReference>
<accession>I4EM70</accession>
<keyword evidence="3 4" id="KW-0408">Iron</keyword>
<dbReference type="PANTHER" id="PTHR35008">
    <property type="entry name" value="BLL4482 PROTEIN-RELATED"/>
    <property type="match status" value="1"/>
</dbReference>
<dbReference type="PROSITE" id="PS51007">
    <property type="entry name" value="CYTC"/>
    <property type="match status" value="1"/>
</dbReference>
<dbReference type="Pfam" id="PF21342">
    <property type="entry name" value="SoxA-TsdA_cyt-c"/>
    <property type="match status" value="1"/>
</dbReference>
<proteinExistence type="predicted"/>
<evidence type="ECO:0000256" key="3">
    <source>
        <dbReference type="ARBA" id="ARBA00023004"/>
    </source>
</evidence>
<evidence type="ECO:0000256" key="4">
    <source>
        <dbReference type="PROSITE-ProRule" id="PRU00433"/>
    </source>
</evidence>
<sequence>MVKDPNRDPLPANQELADQIKLGYQIMVDTPGQAGHYAGNGLSCTNCHLNAGQKDKALPLTGIAADFPQYSAREGRLITLEDRIRGCFLRSENGTAPPYDSKELLAVAAYITWISYGQPVGETPPWAHQNRIAKENLLPPEKLNPDQGKQLFNQQCVACHGPDGQGLQLGQVKPGPLWGPESWNDGAGLARVETLAGFIRYAMPLNAPGSLTDEQAQQIAAFIDSQPRPHFERQASDAC</sequence>
<keyword evidence="1 4" id="KW-0349">Heme</keyword>
<dbReference type="GO" id="GO:0046872">
    <property type="term" value="F:metal ion binding"/>
    <property type="evidence" value="ECO:0007669"/>
    <property type="project" value="UniProtKB-KW"/>
</dbReference>
<name>I4EM70_9BACT</name>
<keyword evidence="2 4" id="KW-0479">Metal-binding</keyword>
<dbReference type="GO" id="GO:0009055">
    <property type="term" value="F:electron transfer activity"/>
    <property type="evidence" value="ECO:0007669"/>
    <property type="project" value="InterPro"/>
</dbReference>
<dbReference type="SUPFAM" id="SSF46626">
    <property type="entry name" value="Cytochrome c"/>
    <property type="match status" value="2"/>
</dbReference>
<keyword evidence="7" id="KW-1185">Reference proteome</keyword>
<dbReference type="InterPro" id="IPR051459">
    <property type="entry name" value="Cytochrome_c-type_DH"/>
</dbReference>
<organism evidence="6 7">
    <name type="scientific">Nitrolancea hollandica Lb</name>
    <dbReference type="NCBI Taxonomy" id="1129897"/>
    <lineage>
        <taxon>Bacteria</taxon>
        <taxon>Pseudomonadati</taxon>
        <taxon>Thermomicrobiota</taxon>
        <taxon>Thermomicrobia</taxon>
        <taxon>Sphaerobacterales</taxon>
        <taxon>Sphaerobacterineae</taxon>
        <taxon>Sphaerobacteraceae</taxon>
        <taxon>Nitrolancea</taxon>
    </lineage>
</organism>
<feature type="domain" description="Cytochrome c" evidence="5">
    <location>
        <begin position="143"/>
        <end position="227"/>
    </location>
</feature>
<reference evidence="6 7" key="1">
    <citation type="journal article" date="2012" name="ISME J.">
        <title>Nitrification expanded: discovery, physiology and genomics of a nitrite-oxidizing bacterium from the phylum Chloroflexi.</title>
        <authorList>
            <person name="Sorokin D.Y."/>
            <person name="Lucker S."/>
            <person name="Vejmelkova D."/>
            <person name="Kostrikina N.A."/>
            <person name="Kleerebezem R."/>
            <person name="Rijpstra W.I."/>
            <person name="Damste J.S."/>
            <person name="Le Paslier D."/>
            <person name="Muyzer G."/>
            <person name="Wagner M."/>
            <person name="van Loosdrecht M.C."/>
            <person name="Daims H."/>
        </authorList>
    </citation>
    <scope>NUCLEOTIDE SEQUENCE [LARGE SCALE GENOMIC DNA]</scope>
    <source>
        <strain evidence="7">none</strain>
    </source>
</reference>
<dbReference type="EMBL" id="CAGS01000523">
    <property type="protein sequence ID" value="CCF85783.1"/>
    <property type="molecule type" value="Genomic_DNA"/>
</dbReference>
<evidence type="ECO:0000256" key="2">
    <source>
        <dbReference type="ARBA" id="ARBA00022723"/>
    </source>
</evidence>
<dbReference type="Proteomes" id="UP000004221">
    <property type="component" value="Unassembled WGS sequence"/>
</dbReference>
<evidence type="ECO:0000256" key="1">
    <source>
        <dbReference type="ARBA" id="ARBA00022617"/>
    </source>
</evidence>